<feature type="domain" description="Endonuclease/exonuclease/phosphatase" evidence="1">
    <location>
        <begin position="59"/>
        <end position="180"/>
    </location>
</feature>
<dbReference type="PANTHER" id="PTHR23227">
    <property type="entry name" value="BUCENTAUR RELATED"/>
    <property type="match status" value="1"/>
</dbReference>
<keyword evidence="4" id="KW-1185">Reference proteome</keyword>
<dbReference type="OMA" id="MSINIME"/>
<gene>
    <name evidence="2" type="ORF">CAPTEDRAFT_203287</name>
</gene>
<protein>
    <recommendedName>
        <fullName evidence="1">Endonuclease/exonuclease/phosphatase domain-containing protein</fullName>
    </recommendedName>
</protein>
<dbReference type="EMBL" id="KB308724">
    <property type="protein sequence ID" value="ELT96916.1"/>
    <property type="molecule type" value="Genomic_DNA"/>
</dbReference>
<proteinExistence type="predicted"/>
<dbReference type="InterPro" id="IPR027124">
    <property type="entry name" value="Swc5/CFDP1/2"/>
</dbReference>
<dbReference type="STRING" id="283909.R7TZU5"/>
<dbReference type="GO" id="GO:0003824">
    <property type="term" value="F:catalytic activity"/>
    <property type="evidence" value="ECO:0007669"/>
    <property type="project" value="InterPro"/>
</dbReference>
<organism evidence="2">
    <name type="scientific">Capitella teleta</name>
    <name type="common">Polychaete worm</name>
    <dbReference type="NCBI Taxonomy" id="283909"/>
    <lineage>
        <taxon>Eukaryota</taxon>
        <taxon>Metazoa</taxon>
        <taxon>Spiralia</taxon>
        <taxon>Lophotrochozoa</taxon>
        <taxon>Annelida</taxon>
        <taxon>Polychaeta</taxon>
        <taxon>Sedentaria</taxon>
        <taxon>Scolecida</taxon>
        <taxon>Capitellidae</taxon>
        <taxon>Capitella</taxon>
    </lineage>
</organism>
<reference evidence="4" key="1">
    <citation type="submission" date="2012-12" db="EMBL/GenBank/DDBJ databases">
        <authorList>
            <person name="Hellsten U."/>
            <person name="Grimwood J."/>
            <person name="Chapman J.A."/>
            <person name="Shapiro H."/>
            <person name="Aerts A."/>
            <person name="Otillar R.P."/>
            <person name="Terry A.Y."/>
            <person name="Boore J.L."/>
            <person name="Simakov O."/>
            <person name="Marletaz F."/>
            <person name="Cho S.-J."/>
            <person name="Edsinger-Gonzales E."/>
            <person name="Havlak P."/>
            <person name="Kuo D.-H."/>
            <person name="Larsson T."/>
            <person name="Lv J."/>
            <person name="Arendt D."/>
            <person name="Savage R."/>
            <person name="Osoegawa K."/>
            <person name="de Jong P."/>
            <person name="Lindberg D.R."/>
            <person name="Seaver E.C."/>
            <person name="Weisblat D.A."/>
            <person name="Putnam N.H."/>
            <person name="Grigoriev I.V."/>
            <person name="Rokhsar D.S."/>
        </authorList>
    </citation>
    <scope>NUCLEOTIDE SEQUENCE</scope>
    <source>
        <strain evidence="4">I ESC-2004</strain>
    </source>
</reference>
<accession>R7TZU5</accession>
<evidence type="ECO:0000313" key="2">
    <source>
        <dbReference type="EMBL" id="ELT96916.1"/>
    </source>
</evidence>
<dbReference type="OrthoDB" id="10055461at2759"/>
<name>R7TZU5_CAPTE</name>
<reference evidence="2 4" key="2">
    <citation type="journal article" date="2013" name="Nature">
        <title>Insights into bilaterian evolution from three spiralian genomes.</title>
        <authorList>
            <person name="Simakov O."/>
            <person name="Marletaz F."/>
            <person name="Cho S.J."/>
            <person name="Edsinger-Gonzales E."/>
            <person name="Havlak P."/>
            <person name="Hellsten U."/>
            <person name="Kuo D.H."/>
            <person name="Larsson T."/>
            <person name="Lv J."/>
            <person name="Arendt D."/>
            <person name="Savage R."/>
            <person name="Osoegawa K."/>
            <person name="de Jong P."/>
            <person name="Grimwood J."/>
            <person name="Chapman J.A."/>
            <person name="Shapiro H."/>
            <person name="Aerts A."/>
            <person name="Otillar R.P."/>
            <person name="Terry A.Y."/>
            <person name="Boore J.L."/>
            <person name="Grigoriev I.V."/>
            <person name="Lindberg D.R."/>
            <person name="Seaver E.C."/>
            <person name="Weisblat D.A."/>
            <person name="Putnam N.H."/>
            <person name="Rokhsar D.S."/>
        </authorList>
    </citation>
    <scope>NUCLEOTIDE SEQUENCE</scope>
    <source>
        <strain evidence="2 4">I ESC-2004</strain>
    </source>
</reference>
<dbReference type="Pfam" id="PF14529">
    <property type="entry name" value="Exo_endo_phos_2"/>
    <property type="match status" value="1"/>
</dbReference>
<dbReference type="InterPro" id="IPR036691">
    <property type="entry name" value="Endo/exonu/phosph_ase_sf"/>
</dbReference>
<dbReference type="EnsemblMetazoa" id="CapteT203287">
    <property type="protein sequence ID" value="CapteP203287"/>
    <property type="gene ID" value="CapteG203287"/>
</dbReference>
<dbReference type="Proteomes" id="UP000014760">
    <property type="component" value="Unassembled WGS sequence"/>
</dbReference>
<dbReference type="PANTHER" id="PTHR23227:SF84">
    <property type="entry name" value="ENDONUCLEASE_EXONUCLEASE_PHOSPHATASE DOMAIN-CONTAINING PROTEIN"/>
    <property type="match status" value="1"/>
</dbReference>
<dbReference type="SUPFAM" id="SSF56219">
    <property type="entry name" value="DNase I-like"/>
    <property type="match status" value="1"/>
</dbReference>
<reference evidence="3" key="3">
    <citation type="submission" date="2015-06" db="UniProtKB">
        <authorList>
            <consortium name="EnsemblMetazoa"/>
        </authorList>
    </citation>
    <scope>IDENTIFICATION</scope>
</reference>
<dbReference type="Gene3D" id="3.60.10.10">
    <property type="entry name" value="Endonuclease/exonuclease/phosphatase"/>
    <property type="match status" value="1"/>
</dbReference>
<evidence type="ECO:0000313" key="3">
    <source>
        <dbReference type="EnsemblMetazoa" id="CapteP203287"/>
    </source>
</evidence>
<evidence type="ECO:0000259" key="1">
    <source>
        <dbReference type="Pfam" id="PF14529"/>
    </source>
</evidence>
<dbReference type="HOGENOM" id="CLU_1225819_0_0_1"/>
<evidence type="ECO:0000313" key="4">
    <source>
        <dbReference type="Proteomes" id="UP000014760"/>
    </source>
</evidence>
<sequence length="226" mass="25410">MGKLASAALFGYKPRSRRESGVGFAIRTDIANKLVCLPQGVNDRIMTLRIPVSGKKCATIISAYAPTMTNPDDIKEKFFEDLHTTVTSIPKTEKILLLGDFNARVGTDYTTWGPIISRNGVGKCNSKGELLLQFCSEHQLLITNTVFRLPHRNRTTWMDPRSRHWHLIDCVIIRQQDRQDVRVTKSMCAGSLRKFSSVVDILTSPPCFIKPLIKRVCSGMTKCCHN</sequence>
<dbReference type="EMBL" id="AMQN01000274">
    <property type="status" value="NOT_ANNOTATED_CDS"/>
    <property type="molecule type" value="Genomic_DNA"/>
</dbReference>
<dbReference type="InterPro" id="IPR005135">
    <property type="entry name" value="Endo/exonuclease/phosphatase"/>
</dbReference>
<dbReference type="AlphaFoldDB" id="R7TZU5"/>